<dbReference type="Pfam" id="PF01704">
    <property type="entry name" value="UDPGP"/>
    <property type="match status" value="1"/>
</dbReference>
<dbReference type="InterPro" id="IPR029044">
    <property type="entry name" value="Nucleotide-diphossugar_trans"/>
</dbReference>
<dbReference type="Gene3D" id="2.160.10.10">
    <property type="entry name" value="Hexapeptide repeat proteins"/>
    <property type="match status" value="1"/>
</dbReference>
<keyword evidence="5" id="KW-1185">Reference proteome</keyword>
<dbReference type="Proteomes" id="UP001500393">
    <property type="component" value="Unassembled WGS sequence"/>
</dbReference>
<accession>A0ABN2EU70</accession>
<reference evidence="4 5" key="1">
    <citation type="journal article" date="2019" name="Int. J. Syst. Evol. Microbiol.">
        <title>The Global Catalogue of Microorganisms (GCM) 10K type strain sequencing project: providing services to taxonomists for standard genome sequencing and annotation.</title>
        <authorList>
            <consortium name="The Broad Institute Genomics Platform"/>
            <consortium name="The Broad Institute Genome Sequencing Center for Infectious Disease"/>
            <person name="Wu L."/>
            <person name="Ma J."/>
        </authorList>
    </citation>
    <scope>NUCLEOTIDE SEQUENCE [LARGE SCALE GENOMIC DNA]</scope>
    <source>
        <strain evidence="4 5">JCM 14969</strain>
    </source>
</reference>
<dbReference type="SUPFAM" id="SSF53448">
    <property type="entry name" value="Nucleotide-diphospho-sugar transferases"/>
    <property type="match status" value="1"/>
</dbReference>
<dbReference type="GO" id="GO:0016779">
    <property type="term" value="F:nucleotidyltransferase activity"/>
    <property type="evidence" value="ECO:0007669"/>
    <property type="project" value="UniProtKB-KW"/>
</dbReference>
<evidence type="ECO:0000256" key="3">
    <source>
        <dbReference type="ARBA" id="ARBA00022695"/>
    </source>
</evidence>
<evidence type="ECO:0000256" key="2">
    <source>
        <dbReference type="ARBA" id="ARBA00022679"/>
    </source>
</evidence>
<dbReference type="PIRSF" id="PIRSF000806">
    <property type="entry name" value="UDPGP"/>
    <property type="match status" value="1"/>
</dbReference>
<dbReference type="PANTHER" id="PTHR43511">
    <property type="match status" value="1"/>
</dbReference>
<comment type="similarity">
    <text evidence="1">Belongs to the UDPGP type 1 family.</text>
</comment>
<evidence type="ECO:0000313" key="5">
    <source>
        <dbReference type="Proteomes" id="UP001500393"/>
    </source>
</evidence>
<protein>
    <submittedName>
        <fullName evidence="4">UTP--glucose-1-phosphate uridylyltransferase</fullName>
    </submittedName>
</protein>
<proteinExistence type="inferred from homology"/>
<sequence length="450" mass="49389">MRAAGAAEVAIKVFSHYYRLLESGQQGAIREDDIDPVGELPHLDNLDPDADARRAALAETVVIKLNGGLGTSMGVTGPKSALPVKDGLSFLDIIARQILATRRAYDVELPLVLMNSFRTKDESLAVLREYSDLPVDGIPLDFMQNMEPKLLADDLTPAEWPDDPELAWCPPGHGDLYTALVASGTLDVLRERGFKHAFISNADNLGATPDGRIAAWMAEHDVPFGMEVCRRTRSDRKGGHVAVRKSDGRLILRDSAQVHADDAKHFQDVSRHKTFNTNNLWIDLDRLADLMAGHDGVLGLPIIVNHKTVDPADSDSPQVIQLETAMGTAIETFEGSQAVVVDRSRFKPVKTTNDLLVLRSDVYDLDESGDLTTRHEGDEPYVDLDPEYYKILADFEARFPAGAPSLLLADRLEVRGDVAFGKDVVIIGEVELDVPAGERRQIEDGTELRG</sequence>
<dbReference type="InterPro" id="IPR002618">
    <property type="entry name" value="UDPGP_fam"/>
</dbReference>
<evidence type="ECO:0000313" key="4">
    <source>
        <dbReference type="EMBL" id="GAA1618008.1"/>
    </source>
</evidence>
<dbReference type="EMBL" id="BAAAOS010000068">
    <property type="protein sequence ID" value="GAA1618008.1"/>
    <property type="molecule type" value="Genomic_DNA"/>
</dbReference>
<evidence type="ECO:0000256" key="1">
    <source>
        <dbReference type="ARBA" id="ARBA00010401"/>
    </source>
</evidence>
<keyword evidence="2" id="KW-0808">Transferase</keyword>
<organism evidence="4 5">
    <name type="scientific">Kribbella sancticallisti</name>
    <dbReference type="NCBI Taxonomy" id="460087"/>
    <lineage>
        <taxon>Bacteria</taxon>
        <taxon>Bacillati</taxon>
        <taxon>Actinomycetota</taxon>
        <taxon>Actinomycetes</taxon>
        <taxon>Propionibacteriales</taxon>
        <taxon>Kribbellaceae</taxon>
        <taxon>Kribbella</taxon>
    </lineage>
</organism>
<comment type="caution">
    <text evidence="4">The sequence shown here is derived from an EMBL/GenBank/DDBJ whole genome shotgun (WGS) entry which is preliminary data.</text>
</comment>
<keyword evidence="3 4" id="KW-0548">Nucleotidyltransferase</keyword>
<dbReference type="Gene3D" id="3.90.550.10">
    <property type="entry name" value="Spore Coat Polysaccharide Biosynthesis Protein SpsA, Chain A"/>
    <property type="match status" value="1"/>
</dbReference>
<dbReference type="InterPro" id="IPR016267">
    <property type="entry name" value="UDPGP_trans"/>
</dbReference>
<gene>
    <name evidence="4" type="ORF">GCM10009789_84980</name>
</gene>
<name>A0ABN2EU70_9ACTN</name>